<evidence type="ECO:0000313" key="3">
    <source>
        <dbReference type="Proteomes" id="UP000648257"/>
    </source>
</evidence>
<dbReference type="SMART" id="SM00901">
    <property type="entry name" value="FRG"/>
    <property type="match status" value="1"/>
</dbReference>
<accession>A0ABR6X8K0</accession>
<name>A0ABR6X8K0_9BURK</name>
<reference evidence="2 3" key="1">
    <citation type="submission" date="2020-08" db="EMBL/GenBank/DDBJ databases">
        <title>Novel species isolated from subtropical streams in China.</title>
        <authorList>
            <person name="Lu H."/>
        </authorList>
    </citation>
    <scope>NUCLEOTIDE SEQUENCE [LARGE SCALE GENOMIC DNA]</scope>
    <source>
        <strain evidence="2 3">KACC 16656</strain>
    </source>
</reference>
<dbReference type="Pfam" id="PF08867">
    <property type="entry name" value="FRG"/>
    <property type="match status" value="1"/>
</dbReference>
<proteinExistence type="predicted"/>
<comment type="caution">
    <text evidence="2">The sequence shown here is derived from an EMBL/GenBank/DDBJ whole genome shotgun (WGS) entry which is preliminary data.</text>
</comment>
<protein>
    <submittedName>
        <fullName evidence="2">FRG domain-containing protein</fullName>
    </submittedName>
</protein>
<gene>
    <name evidence="2" type="ORF">H8K52_18165</name>
</gene>
<dbReference type="EMBL" id="JACOFW010000029">
    <property type="protein sequence ID" value="MBC3809268.1"/>
    <property type="molecule type" value="Genomic_DNA"/>
</dbReference>
<dbReference type="InterPro" id="IPR014966">
    <property type="entry name" value="FRG-dom"/>
</dbReference>
<dbReference type="Proteomes" id="UP000648257">
    <property type="component" value="Unassembled WGS sequence"/>
</dbReference>
<evidence type="ECO:0000259" key="1">
    <source>
        <dbReference type="SMART" id="SM00901"/>
    </source>
</evidence>
<evidence type="ECO:0000313" key="2">
    <source>
        <dbReference type="EMBL" id="MBC3809268.1"/>
    </source>
</evidence>
<sequence length="254" mass="28628">MFYRGHSDSSYKAIPSVFRAITKGTVKGTFADQEDKLFKNLVMQCPQEFIGCSSTLEHLVKMQHYGLPTRLLDLTTNPLVALYFACSSNSGKGGKDGEVIIYEVPNDEIKFFSSDTAAVIGNLAKMPRSFTYPDEKERFLHEIRAEKPYFADRIKLDDLSKVQCVKAKLDNRRITQQSGAFFIFGMNKSITQPAEIPYSYIYKENNKPVTIEIANTGKSTLLAQLENLSISEASLFPEIDYVARHLKNQVVEAL</sequence>
<organism evidence="2 3">
    <name type="scientific">Undibacterium seohonense</name>
    <dbReference type="NCBI Taxonomy" id="1344950"/>
    <lineage>
        <taxon>Bacteria</taxon>
        <taxon>Pseudomonadati</taxon>
        <taxon>Pseudomonadota</taxon>
        <taxon>Betaproteobacteria</taxon>
        <taxon>Burkholderiales</taxon>
        <taxon>Oxalobacteraceae</taxon>
        <taxon>Undibacterium</taxon>
    </lineage>
</organism>
<feature type="domain" description="FRG" evidence="1">
    <location>
        <begin position="2"/>
        <end position="100"/>
    </location>
</feature>
<keyword evidence="3" id="KW-1185">Reference proteome</keyword>